<keyword evidence="7 8" id="KW-0472">Membrane</keyword>
<dbReference type="Proteomes" id="UP000660668">
    <property type="component" value="Unassembled WGS sequence"/>
</dbReference>
<feature type="transmembrane region" description="Helical" evidence="8">
    <location>
        <begin position="487"/>
        <end position="508"/>
    </location>
</feature>
<evidence type="ECO:0000313" key="10">
    <source>
        <dbReference type="EMBL" id="MBF4766680.1"/>
    </source>
</evidence>
<dbReference type="AlphaFoldDB" id="A0A930YNI2"/>
<proteinExistence type="inferred from homology"/>
<name>A0A930YNI2_9ACTN</name>
<comment type="caution">
    <text evidence="10">The sequence shown here is derived from an EMBL/GenBank/DDBJ whole genome shotgun (WGS) entry which is preliminary data.</text>
</comment>
<evidence type="ECO:0000256" key="8">
    <source>
        <dbReference type="RuleBase" id="RU363032"/>
    </source>
</evidence>
<reference evidence="10" key="1">
    <citation type="submission" date="2020-11" db="EMBL/GenBank/DDBJ databases">
        <title>Nocardioides cynanchi sp. nov., isolated from soil of rhizosphere of Cynanchum wilfordii.</title>
        <authorList>
            <person name="Lee J.-S."/>
            <person name="Suh M.K."/>
            <person name="Kim J.-S."/>
        </authorList>
    </citation>
    <scope>NUCLEOTIDE SEQUENCE</scope>
    <source>
        <strain evidence="10">KCTC 19276</strain>
    </source>
</reference>
<evidence type="ECO:0000313" key="11">
    <source>
        <dbReference type="Proteomes" id="UP000660668"/>
    </source>
</evidence>
<evidence type="ECO:0000259" key="9">
    <source>
        <dbReference type="PROSITE" id="PS50928"/>
    </source>
</evidence>
<keyword evidence="2 8" id="KW-0813">Transport</keyword>
<gene>
    <name evidence="10" type="ORF">ISU10_02730</name>
</gene>
<keyword evidence="5 8" id="KW-0812">Transmembrane</keyword>
<organism evidence="10 11">
    <name type="scientific">Nocardioides agariphilus</name>
    <dbReference type="NCBI Taxonomy" id="433664"/>
    <lineage>
        <taxon>Bacteria</taxon>
        <taxon>Bacillati</taxon>
        <taxon>Actinomycetota</taxon>
        <taxon>Actinomycetes</taxon>
        <taxon>Propionibacteriales</taxon>
        <taxon>Nocardioidaceae</taxon>
        <taxon>Nocardioides</taxon>
    </lineage>
</organism>
<feature type="transmembrane region" description="Helical" evidence="8">
    <location>
        <begin position="322"/>
        <end position="344"/>
    </location>
</feature>
<accession>A0A930YNI2</accession>
<feature type="transmembrane region" description="Helical" evidence="8">
    <location>
        <begin position="101"/>
        <end position="119"/>
    </location>
</feature>
<keyword evidence="11" id="KW-1185">Reference proteome</keyword>
<feature type="transmembrane region" description="Helical" evidence="8">
    <location>
        <begin position="69"/>
        <end position="89"/>
    </location>
</feature>
<protein>
    <submittedName>
        <fullName evidence="10">Iron ABC transporter permease</fullName>
    </submittedName>
</protein>
<keyword evidence="6 8" id="KW-1133">Transmembrane helix</keyword>
<dbReference type="InterPro" id="IPR000515">
    <property type="entry name" value="MetI-like"/>
</dbReference>
<feature type="transmembrane region" description="Helical" evidence="8">
    <location>
        <begin position="277"/>
        <end position="302"/>
    </location>
</feature>
<evidence type="ECO:0000256" key="1">
    <source>
        <dbReference type="ARBA" id="ARBA00004429"/>
    </source>
</evidence>
<feature type="transmembrane region" description="Helical" evidence="8">
    <location>
        <begin position="384"/>
        <end position="405"/>
    </location>
</feature>
<feature type="domain" description="ABC transmembrane type-1" evidence="9">
    <location>
        <begin position="63"/>
        <end position="244"/>
    </location>
</feature>
<keyword evidence="3" id="KW-1003">Cell membrane</keyword>
<feature type="transmembrane region" description="Helical" evidence="8">
    <location>
        <begin position="356"/>
        <end position="378"/>
    </location>
</feature>
<dbReference type="PANTHER" id="PTHR43357:SF3">
    <property type="entry name" value="FE(3+)-TRANSPORT SYSTEM PERMEASE PROTEIN FBPB 2"/>
    <property type="match status" value="1"/>
</dbReference>
<evidence type="ECO:0000256" key="3">
    <source>
        <dbReference type="ARBA" id="ARBA00022475"/>
    </source>
</evidence>
<keyword evidence="4" id="KW-0997">Cell inner membrane</keyword>
<evidence type="ECO:0000256" key="7">
    <source>
        <dbReference type="ARBA" id="ARBA00023136"/>
    </source>
</evidence>
<dbReference type="InterPro" id="IPR035906">
    <property type="entry name" value="MetI-like_sf"/>
</dbReference>
<dbReference type="EMBL" id="JADKPO010000002">
    <property type="protein sequence ID" value="MBF4766680.1"/>
    <property type="molecule type" value="Genomic_DNA"/>
</dbReference>
<feature type="transmembrane region" description="Helical" evidence="8">
    <location>
        <begin position="440"/>
        <end position="467"/>
    </location>
</feature>
<dbReference type="CDD" id="cd06261">
    <property type="entry name" value="TM_PBP2"/>
    <property type="match status" value="2"/>
</dbReference>
<evidence type="ECO:0000256" key="2">
    <source>
        <dbReference type="ARBA" id="ARBA00022448"/>
    </source>
</evidence>
<comment type="subcellular location">
    <subcellularLocation>
        <location evidence="1">Cell inner membrane</location>
        <topology evidence="1">Multi-pass membrane protein</topology>
    </subcellularLocation>
    <subcellularLocation>
        <location evidence="8">Cell membrane</location>
        <topology evidence="8">Multi-pass membrane protein</topology>
    </subcellularLocation>
</comment>
<dbReference type="PROSITE" id="PS50928">
    <property type="entry name" value="ABC_TM1"/>
    <property type="match status" value="2"/>
</dbReference>
<evidence type="ECO:0000256" key="6">
    <source>
        <dbReference type="ARBA" id="ARBA00022989"/>
    </source>
</evidence>
<dbReference type="Gene3D" id="1.10.3720.10">
    <property type="entry name" value="MetI-like"/>
    <property type="match status" value="2"/>
</dbReference>
<dbReference type="GO" id="GO:0055085">
    <property type="term" value="P:transmembrane transport"/>
    <property type="evidence" value="ECO:0007669"/>
    <property type="project" value="InterPro"/>
</dbReference>
<dbReference type="GO" id="GO:0005886">
    <property type="term" value="C:plasma membrane"/>
    <property type="evidence" value="ECO:0007669"/>
    <property type="project" value="UniProtKB-SubCell"/>
</dbReference>
<feature type="transmembrane region" description="Helical" evidence="8">
    <location>
        <begin position="227"/>
        <end position="249"/>
    </location>
</feature>
<dbReference type="PANTHER" id="PTHR43357">
    <property type="entry name" value="INNER MEMBRANE ABC TRANSPORTER PERMEASE PROTEIN YDCV"/>
    <property type="match status" value="1"/>
</dbReference>
<feature type="transmembrane region" description="Helical" evidence="8">
    <location>
        <begin position="176"/>
        <end position="197"/>
    </location>
</feature>
<sequence>MLAADRPHTRERDPGPGVVLAVLGLVVAATCLLPLGYVVVSSAQLGAGEAVDFLVRPRVGQLLWNTTRLLVAGVGLSVVIGVGCAWLVVRTNLRAGHLWHGVLAAPLAVPAFVNGYGWVSTTHAVQSYGGAVLVVSLSYYPLVYLPTVAALRRLDPGLEEVAAALGHGPVASFARVVLPAISPAVLGGALLVGLHLLGEYGALQILNYPTLTTGILDQYRTSFNGPAATLLALVLVAFCLLLLGVELLARGRRRHSRVGSGVSRTATRVRLGAWSPVVLTGVGGLVVLALGVPLASLGRWLVRGASTEFPLGDLVAATGTTVGLALAGGVVATIAALPVAWLAVRHRGLFATTLERSVYPANALPGIVVALALVTVSIRSVPALYQTVPLLVLGYVILFLPRAVVSVRGTLELAPPVLEDVARSLGCSDAAAARRVTLPLVLPGLGASLALVSLAVSTELTATLLLSPIGTSTLATEFWQKAYSVEYGAAAPYAALLILLSIPATWLLSRAANSSGLRSALRPLGAVS</sequence>
<dbReference type="Pfam" id="PF00528">
    <property type="entry name" value="BPD_transp_1"/>
    <property type="match status" value="2"/>
</dbReference>
<dbReference type="SUPFAM" id="SSF161098">
    <property type="entry name" value="MetI-like"/>
    <property type="match status" value="2"/>
</dbReference>
<feature type="transmembrane region" description="Helical" evidence="8">
    <location>
        <begin position="125"/>
        <end position="145"/>
    </location>
</feature>
<feature type="domain" description="ABC transmembrane type-1" evidence="9">
    <location>
        <begin position="318"/>
        <end position="508"/>
    </location>
</feature>
<evidence type="ECO:0000256" key="4">
    <source>
        <dbReference type="ARBA" id="ARBA00022519"/>
    </source>
</evidence>
<comment type="similarity">
    <text evidence="8">Belongs to the binding-protein-dependent transport system permease family.</text>
</comment>
<feature type="transmembrane region" description="Helical" evidence="8">
    <location>
        <begin position="18"/>
        <end position="40"/>
    </location>
</feature>
<evidence type="ECO:0000256" key="5">
    <source>
        <dbReference type="ARBA" id="ARBA00022692"/>
    </source>
</evidence>